<dbReference type="EMBL" id="JAEUWV010000024">
    <property type="protein sequence ID" value="MCO6395378.1"/>
    <property type="molecule type" value="Genomic_DNA"/>
</dbReference>
<keyword evidence="2" id="KW-1185">Reference proteome</keyword>
<sequence length="48" mass="5209">MDLGAMLQPVLAFFNEGIGKVIADVLRALYETFFPANSEGAKPVEIPK</sequence>
<evidence type="ECO:0000313" key="1">
    <source>
        <dbReference type="EMBL" id="MCO6395378.1"/>
    </source>
</evidence>
<dbReference type="RefSeq" id="WP_168156154.1">
    <property type="nucleotide sequence ID" value="NZ_JAEUWV010000024.1"/>
</dbReference>
<dbReference type="Proteomes" id="UP001205920">
    <property type="component" value="Unassembled WGS sequence"/>
</dbReference>
<dbReference type="AlphaFoldDB" id="A0AAW5HYS4"/>
<protein>
    <submittedName>
        <fullName evidence="1">Uncharacterized protein</fullName>
    </submittedName>
</protein>
<accession>A0AAW5HYS4</accession>
<evidence type="ECO:0000313" key="2">
    <source>
        <dbReference type="Proteomes" id="UP001205920"/>
    </source>
</evidence>
<comment type="caution">
    <text evidence="1">The sequence shown here is derived from an EMBL/GenBank/DDBJ whole genome shotgun (WGS) entry which is preliminary data.</text>
</comment>
<organism evidence="1 2">
    <name type="scientific">Corynebacterium lipophilum</name>
    <dbReference type="NCBI Taxonomy" id="2804918"/>
    <lineage>
        <taxon>Bacteria</taxon>
        <taxon>Bacillati</taxon>
        <taxon>Actinomycetota</taxon>
        <taxon>Actinomycetes</taxon>
        <taxon>Mycobacteriales</taxon>
        <taxon>Corynebacteriaceae</taxon>
        <taxon>Corynebacterium</taxon>
    </lineage>
</organism>
<gene>
    <name evidence="1" type="ORF">JMN37_10430</name>
</gene>
<proteinExistence type="predicted"/>
<reference evidence="1 2" key="1">
    <citation type="submission" date="2021-01" db="EMBL/GenBank/DDBJ databases">
        <title>Identification and Characterization of Corynebacterium sp.</title>
        <authorList>
            <person name="Luo Q."/>
            <person name="Qu P."/>
            <person name="Chen Q."/>
        </authorList>
    </citation>
    <scope>NUCLEOTIDE SEQUENCE [LARGE SCALE GENOMIC DNA]</scope>
    <source>
        <strain evidence="1 2">MC-18</strain>
    </source>
</reference>
<name>A0AAW5HYS4_9CORY</name>